<evidence type="ECO:0000256" key="1">
    <source>
        <dbReference type="SAM" id="Coils"/>
    </source>
</evidence>
<protein>
    <submittedName>
        <fullName evidence="3">Uncharacterized protein</fullName>
    </submittedName>
</protein>
<gene>
    <name evidence="3" type="ORF">METZ01_LOCUS120630</name>
</gene>
<dbReference type="AlphaFoldDB" id="A0A381XSJ5"/>
<dbReference type="EMBL" id="UINC01016242">
    <property type="protein sequence ID" value="SVA67776.1"/>
    <property type="molecule type" value="Genomic_DNA"/>
</dbReference>
<organism evidence="3">
    <name type="scientific">marine metagenome</name>
    <dbReference type="NCBI Taxonomy" id="408172"/>
    <lineage>
        <taxon>unclassified sequences</taxon>
        <taxon>metagenomes</taxon>
        <taxon>ecological metagenomes</taxon>
    </lineage>
</organism>
<evidence type="ECO:0000313" key="3">
    <source>
        <dbReference type="EMBL" id="SVA67776.1"/>
    </source>
</evidence>
<proteinExistence type="predicted"/>
<keyword evidence="1" id="KW-0175">Coiled coil</keyword>
<feature type="coiled-coil region" evidence="1">
    <location>
        <begin position="212"/>
        <end position="239"/>
    </location>
</feature>
<feature type="region of interest" description="Disordered" evidence="2">
    <location>
        <begin position="308"/>
        <end position="327"/>
    </location>
</feature>
<evidence type="ECO:0000256" key="2">
    <source>
        <dbReference type="SAM" id="MobiDB-lite"/>
    </source>
</evidence>
<reference evidence="3" key="1">
    <citation type="submission" date="2018-05" db="EMBL/GenBank/DDBJ databases">
        <authorList>
            <person name="Lanie J.A."/>
            <person name="Ng W.-L."/>
            <person name="Kazmierczak K.M."/>
            <person name="Andrzejewski T.M."/>
            <person name="Davidsen T.M."/>
            <person name="Wayne K.J."/>
            <person name="Tettelin H."/>
            <person name="Glass J.I."/>
            <person name="Rusch D."/>
            <person name="Podicherti R."/>
            <person name="Tsui H.-C.T."/>
            <person name="Winkler M.E."/>
        </authorList>
    </citation>
    <scope>NUCLEOTIDE SEQUENCE</scope>
</reference>
<sequence>MRTRQVKDSELKSEWKRIDEALISPELLADLPQPECTALTLLVDAMINSTVCDLGPKQGQITAKVDDEIYIMLDVEQTVRNRLEWSKGPKDPEVRAAVDRTNAWTRLVTAGLGDIGLHETALEISAFKLTQDRDYARFPNGFKFPACVHGPNVSIPALDDCASFVYWAEAGFPNPPQTISDAILNARDPVKWQKAVDMRARTRREALRFARMRQELYHAERLERQRKEAEAEAERQRIMSLGWRGLIDEHRHNGLPITGDDMLDGRKSDISHMLRESLLDPEARARARAKSRVARESQENLQQQQFYRNVMTSRDDTIEQGGEDVDE</sequence>
<name>A0A381XSJ5_9ZZZZ</name>
<accession>A0A381XSJ5</accession>